<dbReference type="RefSeq" id="WP_094763440.1">
    <property type="nucleotide sequence ID" value="NZ_FUKQ01000007.1"/>
</dbReference>
<dbReference type="Proteomes" id="UP000188342">
    <property type="component" value="Unassembled WGS sequence"/>
</dbReference>
<dbReference type="STRING" id="1255658.FM114_01520"/>
<organism evidence="2 3">
    <name type="scientific">Luteococcus japonicus LSP_Lj1</name>
    <dbReference type="NCBI Taxonomy" id="1255658"/>
    <lineage>
        <taxon>Bacteria</taxon>
        <taxon>Bacillati</taxon>
        <taxon>Actinomycetota</taxon>
        <taxon>Actinomycetes</taxon>
        <taxon>Propionibacteriales</taxon>
        <taxon>Propionibacteriaceae</taxon>
        <taxon>Luteococcus</taxon>
    </lineage>
</organism>
<evidence type="ECO:0000313" key="2">
    <source>
        <dbReference type="EMBL" id="SJN18658.1"/>
    </source>
</evidence>
<feature type="region of interest" description="Disordered" evidence="1">
    <location>
        <begin position="506"/>
        <end position="557"/>
    </location>
</feature>
<feature type="region of interest" description="Disordered" evidence="1">
    <location>
        <begin position="646"/>
        <end position="685"/>
    </location>
</feature>
<evidence type="ECO:0000256" key="1">
    <source>
        <dbReference type="SAM" id="MobiDB-lite"/>
    </source>
</evidence>
<accession>A0A1R4IFW6</accession>
<proteinExistence type="predicted"/>
<dbReference type="OrthoDB" id="3837969at2"/>
<sequence>MTTNGTSNSGEGKTLAHLFDVPGVHSGDRRHLPVHAPQVDNAALLVRGAGLVERLERWRAEDGFDPRKGGRPSQFTDEQALVLLTIIALEGQKLTAVRIEELVRHRLTDQALERLGIDRTDHRWQQDRRSVYLRLWRAVRRVLAVLDPHPDMQRHHRITYREYAEVLAARDTELEDRRLARLDEFSNALIWATVEALPERLMKNWDGTIAVDGTHIPLVKRGNGGFGPDNRDALIQEQRVARAKANRKTVPAGSKWKPLAERWTEGRQGQRKVSSEPYAGWYTRNHEEIDRHDGHRDTKWALDAQLAFMANPGPDPRFPHLVLGMGLDKPARQPRQSALRALYNVLNSDLPRGYVVGDRDYYPQAQAQDWSIPLRTAGYKIVGDLRRDTHGVMGHFGGAELVDGNWYCPAMPKLHKNATVELHEAQGKLTRAISVRQRAEKRLKDLSVGPDAPEAQKAGQRAAQLRVERASHDEDKARAEFERVEARWRGLIDYRQRFLLKPREAPRENGSQAFKCPASGPGATVSCPLKKEPPRTLKGARTPIQKSNLPTHPGRVCTNTSGITIPVEAEAKYAQALVWQSDEWKRAYSYPRSMNEARNGWLKDPEGGSIADRARRPMRGLAAQSVLLAFMLAAENIRAIEAFLRAEQEPKKPKPPKLVVPTATYDPEDDDYKWTVDENAPPLAA</sequence>
<dbReference type="AlphaFoldDB" id="A0A1R4IFW6"/>
<gene>
    <name evidence="2" type="ORF">FM114_01520</name>
</gene>
<evidence type="ECO:0000313" key="3">
    <source>
        <dbReference type="Proteomes" id="UP000188342"/>
    </source>
</evidence>
<dbReference type="EMBL" id="FUKQ01000007">
    <property type="protein sequence ID" value="SJN18658.1"/>
    <property type="molecule type" value="Genomic_DNA"/>
</dbReference>
<name>A0A1R4IFW6_9ACTN</name>
<protein>
    <submittedName>
        <fullName evidence="2">No significant database matches</fullName>
    </submittedName>
</protein>
<reference evidence="2 3" key="1">
    <citation type="submission" date="2017-02" db="EMBL/GenBank/DDBJ databases">
        <authorList>
            <person name="Peterson S.W."/>
        </authorList>
    </citation>
    <scope>NUCLEOTIDE SEQUENCE [LARGE SCALE GENOMIC DNA]</scope>
    <source>
        <strain evidence="2 3">LSP_Lj1</strain>
    </source>
</reference>
<keyword evidence="3" id="KW-1185">Reference proteome</keyword>